<comment type="caution">
    <text evidence="18">The sequence shown here is derived from an EMBL/GenBank/DDBJ whole genome shotgun (WGS) entry which is preliminary data.</text>
</comment>
<evidence type="ECO:0000256" key="11">
    <source>
        <dbReference type="ARBA" id="ARBA00022989"/>
    </source>
</evidence>
<dbReference type="SUPFAM" id="SSF55785">
    <property type="entry name" value="PYP-like sensor domain (PAS domain)"/>
    <property type="match status" value="1"/>
</dbReference>
<evidence type="ECO:0000259" key="15">
    <source>
        <dbReference type="PROSITE" id="PS50109"/>
    </source>
</evidence>
<dbReference type="InterPro" id="IPR005467">
    <property type="entry name" value="His_kinase_dom"/>
</dbReference>
<evidence type="ECO:0000256" key="7">
    <source>
        <dbReference type="ARBA" id="ARBA00022692"/>
    </source>
</evidence>
<dbReference type="InterPro" id="IPR000700">
    <property type="entry name" value="PAS-assoc_C"/>
</dbReference>
<dbReference type="PRINTS" id="PR00344">
    <property type="entry name" value="BCTRLSENSOR"/>
</dbReference>
<evidence type="ECO:0000256" key="14">
    <source>
        <dbReference type="SAM" id="Phobius"/>
    </source>
</evidence>
<dbReference type="GO" id="GO:0016301">
    <property type="term" value="F:kinase activity"/>
    <property type="evidence" value="ECO:0007669"/>
    <property type="project" value="UniProtKB-KW"/>
</dbReference>
<dbReference type="InterPro" id="IPR003594">
    <property type="entry name" value="HATPase_dom"/>
</dbReference>
<gene>
    <name evidence="18" type="ORF">GCM10011352_29830</name>
</gene>
<accession>A0ABQ1KLS0</accession>
<feature type="domain" description="Histidine kinase" evidence="15">
    <location>
        <begin position="468"/>
        <end position="680"/>
    </location>
</feature>
<dbReference type="Pfam" id="PF00512">
    <property type="entry name" value="HisKA"/>
    <property type="match status" value="1"/>
</dbReference>
<evidence type="ECO:0000256" key="4">
    <source>
        <dbReference type="ARBA" id="ARBA00022475"/>
    </source>
</evidence>
<keyword evidence="5" id="KW-0597">Phosphoprotein</keyword>
<evidence type="ECO:0000256" key="5">
    <source>
        <dbReference type="ARBA" id="ARBA00022553"/>
    </source>
</evidence>
<keyword evidence="10" id="KW-0067">ATP-binding</keyword>
<evidence type="ECO:0000259" key="17">
    <source>
        <dbReference type="PROSITE" id="PS50113"/>
    </source>
</evidence>
<dbReference type="CDD" id="cd00082">
    <property type="entry name" value="HisKA"/>
    <property type="match status" value="1"/>
</dbReference>
<dbReference type="SUPFAM" id="SSF47384">
    <property type="entry name" value="Homodimeric domain of signal transducing histidine kinase"/>
    <property type="match status" value="1"/>
</dbReference>
<evidence type="ECO:0000256" key="3">
    <source>
        <dbReference type="ARBA" id="ARBA00012438"/>
    </source>
</evidence>
<dbReference type="InterPro" id="IPR017055">
    <property type="entry name" value="Sig_transdc_His_kinase_DctB"/>
</dbReference>
<dbReference type="PROSITE" id="PS50112">
    <property type="entry name" value="PAS"/>
    <property type="match status" value="1"/>
</dbReference>
<dbReference type="InterPro" id="IPR004358">
    <property type="entry name" value="Sig_transdc_His_kin-like_C"/>
</dbReference>
<evidence type="ECO:0000256" key="6">
    <source>
        <dbReference type="ARBA" id="ARBA00022679"/>
    </source>
</evidence>
<evidence type="ECO:0000259" key="16">
    <source>
        <dbReference type="PROSITE" id="PS50112"/>
    </source>
</evidence>
<organism evidence="18 19">
    <name type="scientific">Marinobacterium zhoushanense</name>
    <dbReference type="NCBI Taxonomy" id="1679163"/>
    <lineage>
        <taxon>Bacteria</taxon>
        <taxon>Pseudomonadati</taxon>
        <taxon>Pseudomonadota</taxon>
        <taxon>Gammaproteobacteria</taxon>
        <taxon>Oceanospirillales</taxon>
        <taxon>Oceanospirillaceae</taxon>
        <taxon>Marinobacterium</taxon>
    </lineage>
</organism>
<dbReference type="InterPro" id="IPR013767">
    <property type="entry name" value="PAS_fold"/>
</dbReference>
<dbReference type="NCBIfam" id="TIGR00229">
    <property type="entry name" value="sensory_box"/>
    <property type="match status" value="1"/>
</dbReference>
<evidence type="ECO:0000256" key="2">
    <source>
        <dbReference type="ARBA" id="ARBA00004651"/>
    </source>
</evidence>
<evidence type="ECO:0000256" key="8">
    <source>
        <dbReference type="ARBA" id="ARBA00022741"/>
    </source>
</evidence>
<dbReference type="PANTHER" id="PTHR43065">
    <property type="entry name" value="SENSOR HISTIDINE KINASE"/>
    <property type="match status" value="1"/>
</dbReference>
<evidence type="ECO:0000313" key="19">
    <source>
        <dbReference type="Proteomes" id="UP000629025"/>
    </source>
</evidence>
<dbReference type="Gene3D" id="1.10.287.130">
    <property type="match status" value="1"/>
</dbReference>
<keyword evidence="12" id="KW-0902">Two-component regulatory system</keyword>
<evidence type="ECO:0000256" key="9">
    <source>
        <dbReference type="ARBA" id="ARBA00022777"/>
    </source>
</evidence>
<keyword evidence="19" id="KW-1185">Reference proteome</keyword>
<dbReference type="EMBL" id="BMIJ01000006">
    <property type="protein sequence ID" value="GGC01716.1"/>
    <property type="molecule type" value="Genomic_DNA"/>
</dbReference>
<dbReference type="Gene3D" id="3.30.450.20">
    <property type="entry name" value="PAS domain"/>
    <property type="match status" value="2"/>
</dbReference>
<dbReference type="InterPro" id="IPR036890">
    <property type="entry name" value="HATPase_C_sf"/>
</dbReference>
<feature type="transmembrane region" description="Helical" evidence="14">
    <location>
        <begin position="266"/>
        <end position="285"/>
    </location>
</feature>
<dbReference type="InterPro" id="IPR036097">
    <property type="entry name" value="HisK_dim/P_sf"/>
</dbReference>
<dbReference type="InterPro" id="IPR000014">
    <property type="entry name" value="PAS"/>
</dbReference>
<dbReference type="Gene3D" id="3.30.565.10">
    <property type="entry name" value="Histidine kinase-like ATPase, C-terminal domain"/>
    <property type="match status" value="1"/>
</dbReference>
<sequence length="697" mass="77686">MDVLSFRPLILMALYLAVVLMLALEGAAYTRNWSLMRLHEEGTDRLLGNISLLRSALDQYRYLPFVLTQSREVRGLLRSPGAESSEPVNRYLEQINLVSGSSALMVFDLDGLLRSSSNWRDQRMLLGGSQAEMEYFRQAIAGNEGRQFVHEGVPPRQALYMSAPIYDEQRLIGVAAMRVELDKLREQLPIDYPFIINDIDGERLFSVMMPDRLPEAKSESLSDGAKIQLLTLNGIVYLAQSVVLDDLDWRVSVLSDARIVQQQQRIAAGAIGGGGFALALLFLYLRESRQKKALQLDQARERALSQERQRDMISTAQVGLINVDRSGLIQFINPMAMQQFGVSLELMRNRTVEELLSGGSSELLRETLSNLGTDRFQPLTGAEMVGRRADGTLFPMMVSVRGMTDHPELGYLVTVIDISRRKRLEQALREANESLEHKVIERTRALEEAQAELVQAGKLAALGRMSASVVHELNQPLTALRTYLAICRRQLDNPEQQRENLRQLESLIDRMALITGQLKTFAYRKPEQVGPVPVAQSIDQVLAMFRGRFSEMQLQLDYTPPASGLHLSGDQARFEQVLINLIKNACDAMQPRPGPNRLILHVASDEQNVYLSVADNGPGIAEEHRAQLFEPFFTTKEVGSGLGLGLAIVQSIVRDLGGDILATNRAEGGACFELRLKRFDSSSAGEQQPTGNGQEVI</sequence>
<feature type="transmembrane region" description="Helical" evidence="14">
    <location>
        <begin position="6"/>
        <end position="29"/>
    </location>
</feature>
<evidence type="ECO:0000256" key="13">
    <source>
        <dbReference type="SAM" id="Coils"/>
    </source>
</evidence>
<evidence type="ECO:0000256" key="1">
    <source>
        <dbReference type="ARBA" id="ARBA00000085"/>
    </source>
</evidence>
<dbReference type="SUPFAM" id="SSF55874">
    <property type="entry name" value="ATPase domain of HSP90 chaperone/DNA topoisomerase II/histidine kinase"/>
    <property type="match status" value="1"/>
</dbReference>
<keyword evidence="14" id="KW-0472">Membrane</keyword>
<dbReference type="PROSITE" id="PS50113">
    <property type="entry name" value="PAC"/>
    <property type="match status" value="1"/>
</dbReference>
<proteinExistence type="predicted"/>
<keyword evidence="9 18" id="KW-0418">Kinase</keyword>
<dbReference type="SMART" id="SM00091">
    <property type="entry name" value="PAS"/>
    <property type="match status" value="1"/>
</dbReference>
<dbReference type="PIRSF" id="PIRSF036431">
    <property type="entry name" value="STHK_DctB"/>
    <property type="match status" value="1"/>
</dbReference>
<dbReference type="Proteomes" id="UP000629025">
    <property type="component" value="Unassembled WGS sequence"/>
</dbReference>
<dbReference type="Pfam" id="PF02518">
    <property type="entry name" value="HATPase_c"/>
    <property type="match status" value="1"/>
</dbReference>
<evidence type="ECO:0000313" key="18">
    <source>
        <dbReference type="EMBL" id="GGC01716.1"/>
    </source>
</evidence>
<comment type="subcellular location">
    <subcellularLocation>
        <location evidence="2">Cell membrane</location>
        <topology evidence="2">Multi-pass membrane protein</topology>
    </subcellularLocation>
</comment>
<feature type="domain" description="PAS" evidence="16">
    <location>
        <begin position="305"/>
        <end position="375"/>
    </location>
</feature>
<dbReference type="InterPro" id="IPR003661">
    <property type="entry name" value="HisK_dim/P_dom"/>
</dbReference>
<comment type="catalytic activity">
    <reaction evidence="1">
        <text>ATP + protein L-histidine = ADP + protein N-phospho-L-histidine.</text>
        <dbReference type="EC" id="2.7.13.3"/>
    </reaction>
</comment>
<keyword evidence="7 14" id="KW-0812">Transmembrane</keyword>
<keyword evidence="11 14" id="KW-1133">Transmembrane helix</keyword>
<dbReference type="CDD" id="cd00130">
    <property type="entry name" value="PAS"/>
    <property type="match status" value="1"/>
</dbReference>
<dbReference type="InterPro" id="IPR029151">
    <property type="entry name" value="Sensor-like_sf"/>
</dbReference>
<keyword evidence="6" id="KW-0808">Transferase</keyword>
<feature type="coiled-coil region" evidence="13">
    <location>
        <begin position="421"/>
        <end position="452"/>
    </location>
</feature>
<keyword evidence="4" id="KW-1003">Cell membrane</keyword>
<keyword evidence="8" id="KW-0547">Nucleotide-binding</keyword>
<dbReference type="SMART" id="SM00387">
    <property type="entry name" value="HATPase_c"/>
    <property type="match status" value="1"/>
</dbReference>
<reference evidence="19" key="1">
    <citation type="journal article" date="2019" name="Int. J. Syst. Evol. Microbiol.">
        <title>The Global Catalogue of Microorganisms (GCM) 10K type strain sequencing project: providing services to taxonomists for standard genome sequencing and annotation.</title>
        <authorList>
            <consortium name="The Broad Institute Genomics Platform"/>
            <consortium name="The Broad Institute Genome Sequencing Center for Infectious Disease"/>
            <person name="Wu L."/>
            <person name="Ma J."/>
        </authorList>
    </citation>
    <scope>NUCLEOTIDE SEQUENCE [LARGE SCALE GENOMIC DNA]</scope>
    <source>
        <strain evidence="19">CGMCC 1.15341</strain>
    </source>
</reference>
<protein>
    <recommendedName>
        <fullName evidence="3">histidine kinase</fullName>
        <ecNumber evidence="3">2.7.13.3</ecNumber>
    </recommendedName>
</protein>
<dbReference type="InterPro" id="IPR035965">
    <property type="entry name" value="PAS-like_dom_sf"/>
</dbReference>
<dbReference type="EC" id="2.7.13.3" evidence="3"/>
<evidence type="ECO:0000256" key="12">
    <source>
        <dbReference type="ARBA" id="ARBA00023012"/>
    </source>
</evidence>
<keyword evidence="13" id="KW-0175">Coiled coil</keyword>
<dbReference type="SMART" id="SM00388">
    <property type="entry name" value="HisKA"/>
    <property type="match status" value="1"/>
</dbReference>
<dbReference type="PROSITE" id="PS50109">
    <property type="entry name" value="HIS_KIN"/>
    <property type="match status" value="1"/>
</dbReference>
<evidence type="ECO:0000256" key="10">
    <source>
        <dbReference type="ARBA" id="ARBA00022840"/>
    </source>
</evidence>
<dbReference type="Pfam" id="PF00989">
    <property type="entry name" value="PAS"/>
    <property type="match status" value="1"/>
</dbReference>
<dbReference type="SUPFAM" id="SSF103190">
    <property type="entry name" value="Sensory domain-like"/>
    <property type="match status" value="1"/>
</dbReference>
<dbReference type="Gene3D" id="6.10.250.3020">
    <property type="match status" value="1"/>
</dbReference>
<name>A0ABQ1KLS0_9GAMM</name>
<feature type="domain" description="PAC" evidence="17">
    <location>
        <begin position="380"/>
        <end position="430"/>
    </location>
</feature>
<dbReference type="PANTHER" id="PTHR43065:SF46">
    <property type="entry name" value="C4-DICARBOXYLATE TRANSPORT SENSOR PROTEIN DCTB"/>
    <property type="match status" value="1"/>
</dbReference>